<comment type="caution">
    <text evidence="2">The sequence shown here is derived from an EMBL/GenBank/DDBJ whole genome shotgun (WGS) entry which is preliminary data.</text>
</comment>
<accession>A0A4C1UP38</accession>
<dbReference type="EMBL" id="BGZK01000202">
    <property type="protein sequence ID" value="GBP28099.1"/>
    <property type="molecule type" value="Genomic_DNA"/>
</dbReference>
<dbReference type="Proteomes" id="UP000299102">
    <property type="component" value="Unassembled WGS sequence"/>
</dbReference>
<protein>
    <submittedName>
        <fullName evidence="2">Uncharacterized protein</fullName>
    </submittedName>
</protein>
<proteinExistence type="predicted"/>
<feature type="region of interest" description="Disordered" evidence="1">
    <location>
        <begin position="62"/>
        <end position="96"/>
    </location>
</feature>
<reference evidence="2 3" key="1">
    <citation type="journal article" date="2019" name="Commun. Biol.">
        <title>The bagworm genome reveals a unique fibroin gene that provides high tensile strength.</title>
        <authorList>
            <person name="Kono N."/>
            <person name="Nakamura H."/>
            <person name="Ohtoshi R."/>
            <person name="Tomita M."/>
            <person name="Numata K."/>
            <person name="Arakawa K."/>
        </authorList>
    </citation>
    <scope>NUCLEOTIDE SEQUENCE [LARGE SCALE GENOMIC DNA]</scope>
</reference>
<evidence type="ECO:0000256" key="1">
    <source>
        <dbReference type="SAM" id="MobiDB-lite"/>
    </source>
</evidence>
<evidence type="ECO:0000313" key="2">
    <source>
        <dbReference type="EMBL" id="GBP28099.1"/>
    </source>
</evidence>
<sequence length="140" mass="15525">MYLPIQRNPAEFGCSRSPGRCGGNDTVLDLVTSVYSDDNAEGGAAGAAKKKTHSFIRTGRMKSKNASEITNSISSRTNYRDGVKTRRAHGTERGRRSMCRETIISVADRSTDKQNSCSVPCCLLENFWLRGVQHRIKIVR</sequence>
<evidence type="ECO:0000313" key="3">
    <source>
        <dbReference type="Proteomes" id="UP000299102"/>
    </source>
</evidence>
<dbReference type="AlphaFoldDB" id="A0A4C1UP38"/>
<feature type="compositionally biased region" description="Basic and acidic residues" evidence="1">
    <location>
        <begin position="78"/>
        <end position="96"/>
    </location>
</feature>
<keyword evidence="3" id="KW-1185">Reference proteome</keyword>
<name>A0A4C1UP38_EUMVA</name>
<feature type="compositionally biased region" description="Polar residues" evidence="1">
    <location>
        <begin position="64"/>
        <end position="77"/>
    </location>
</feature>
<organism evidence="2 3">
    <name type="scientific">Eumeta variegata</name>
    <name type="common">Bagworm moth</name>
    <name type="synonym">Eumeta japonica</name>
    <dbReference type="NCBI Taxonomy" id="151549"/>
    <lineage>
        <taxon>Eukaryota</taxon>
        <taxon>Metazoa</taxon>
        <taxon>Ecdysozoa</taxon>
        <taxon>Arthropoda</taxon>
        <taxon>Hexapoda</taxon>
        <taxon>Insecta</taxon>
        <taxon>Pterygota</taxon>
        <taxon>Neoptera</taxon>
        <taxon>Endopterygota</taxon>
        <taxon>Lepidoptera</taxon>
        <taxon>Glossata</taxon>
        <taxon>Ditrysia</taxon>
        <taxon>Tineoidea</taxon>
        <taxon>Psychidae</taxon>
        <taxon>Oiketicinae</taxon>
        <taxon>Eumeta</taxon>
    </lineage>
</organism>
<gene>
    <name evidence="2" type="ORF">EVAR_21221_1</name>
</gene>